<comment type="subunit">
    <text evidence="7">Homodimer.</text>
</comment>
<feature type="binding site" evidence="7">
    <location>
        <position position="98"/>
    </location>
    <ligand>
        <name>5-phospho-alpha-D-ribose 1-diphosphate</name>
        <dbReference type="ChEBI" id="CHEBI:58017"/>
        <note>ligand shared between dimeric partners</note>
    </ligand>
</feature>
<dbReference type="InterPro" id="IPR023031">
    <property type="entry name" value="OPRT"/>
</dbReference>
<evidence type="ECO:0000313" key="9">
    <source>
        <dbReference type="Proteomes" id="UP000199205"/>
    </source>
</evidence>
<dbReference type="OrthoDB" id="9779060at2"/>
<dbReference type="Gene3D" id="3.40.50.2020">
    <property type="match status" value="1"/>
</dbReference>
<protein>
    <recommendedName>
        <fullName evidence="2 7">Orotate phosphoribosyltransferase</fullName>
        <shortName evidence="7">OPRT</shortName>
        <shortName evidence="7">OPRTase</shortName>
        <ecNumber evidence="2 7">2.4.2.10</ecNumber>
    </recommendedName>
</protein>
<evidence type="ECO:0000256" key="5">
    <source>
        <dbReference type="ARBA" id="ARBA00022842"/>
    </source>
</evidence>
<keyword evidence="5 7" id="KW-0460">Magnesium</keyword>
<evidence type="ECO:0000313" key="8">
    <source>
        <dbReference type="EMBL" id="SCB08094.1"/>
    </source>
</evidence>
<comment type="catalytic activity">
    <reaction evidence="7">
        <text>orotidine 5'-phosphate + diphosphate = orotate + 5-phospho-alpha-D-ribose 1-diphosphate</text>
        <dbReference type="Rhea" id="RHEA:10380"/>
        <dbReference type="ChEBI" id="CHEBI:30839"/>
        <dbReference type="ChEBI" id="CHEBI:33019"/>
        <dbReference type="ChEBI" id="CHEBI:57538"/>
        <dbReference type="ChEBI" id="CHEBI:58017"/>
        <dbReference type="EC" id="2.4.2.10"/>
    </reaction>
</comment>
<comment type="similarity">
    <text evidence="7">Belongs to the purine/pyrimidine phosphoribosyltransferase family. PyrE subfamily.</text>
</comment>
<feature type="binding site" description="in other chain" evidence="7">
    <location>
        <position position="95"/>
    </location>
    <ligand>
        <name>5-phospho-alpha-D-ribose 1-diphosphate</name>
        <dbReference type="ChEBI" id="CHEBI:58017"/>
        <note>ligand shared between dimeric partners</note>
    </ligand>
</feature>
<dbReference type="HAMAP" id="MF_01208">
    <property type="entry name" value="PyrE"/>
    <property type="match status" value="1"/>
</dbReference>
<keyword evidence="6 7" id="KW-0665">Pyrimidine biosynthesis</keyword>
<dbReference type="EMBL" id="FMAF01000001">
    <property type="protein sequence ID" value="SCB08094.1"/>
    <property type="molecule type" value="Genomic_DNA"/>
</dbReference>
<dbReference type="InterPro" id="IPR004467">
    <property type="entry name" value="Or_phspho_trans_dom"/>
</dbReference>
<dbReference type="RefSeq" id="WP_092573003.1">
    <property type="nucleotide sequence ID" value="NZ_FMAF01000001.1"/>
</dbReference>
<dbReference type="SUPFAM" id="SSF53271">
    <property type="entry name" value="PRTase-like"/>
    <property type="match status" value="1"/>
</dbReference>
<evidence type="ECO:0000256" key="2">
    <source>
        <dbReference type="ARBA" id="ARBA00011971"/>
    </source>
</evidence>
<dbReference type="GO" id="GO:0044205">
    <property type="term" value="P:'de novo' UMP biosynthetic process"/>
    <property type="evidence" value="ECO:0007669"/>
    <property type="project" value="UniProtKB-UniRule"/>
</dbReference>
<organism evidence="8 9">
    <name type="scientific">Rhizobium lusitanum</name>
    <dbReference type="NCBI Taxonomy" id="293958"/>
    <lineage>
        <taxon>Bacteria</taxon>
        <taxon>Pseudomonadati</taxon>
        <taxon>Pseudomonadota</taxon>
        <taxon>Alphaproteobacteria</taxon>
        <taxon>Hyphomicrobiales</taxon>
        <taxon>Rhizobiaceae</taxon>
        <taxon>Rhizobium/Agrobacterium group</taxon>
        <taxon>Rhizobium</taxon>
    </lineage>
</organism>
<proteinExistence type="inferred from homology"/>
<dbReference type="NCBIfam" id="TIGR00336">
    <property type="entry name" value="pyrE"/>
    <property type="match status" value="1"/>
</dbReference>
<evidence type="ECO:0000256" key="7">
    <source>
        <dbReference type="HAMAP-Rule" id="MF_01208"/>
    </source>
</evidence>
<dbReference type="AlphaFoldDB" id="A0A1C3TY16"/>
<comment type="cofactor">
    <cofactor evidence="7">
        <name>Mg(2+)</name>
        <dbReference type="ChEBI" id="CHEBI:18420"/>
    </cofactor>
</comment>
<feature type="binding site" evidence="7">
    <location>
        <position position="124"/>
    </location>
    <ligand>
        <name>orotate</name>
        <dbReference type="ChEBI" id="CHEBI:30839"/>
    </ligand>
</feature>
<gene>
    <name evidence="7" type="primary">pyrE</name>
    <name evidence="8" type="ORF">GA0061101_101169</name>
</gene>
<dbReference type="GO" id="GO:0004588">
    <property type="term" value="F:orotate phosphoribosyltransferase activity"/>
    <property type="evidence" value="ECO:0007669"/>
    <property type="project" value="UniProtKB-UniRule"/>
</dbReference>
<evidence type="ECO:0000256" key="3">
    <source>
        <dbReference type="ARBA" id="ARBA00022676"/>
    </source>
</evidence>
<comment type="caution">
    <text evidence="7">Lacks conserved residue(s) required for the propagation of feature annotation.</text>
</comment>
<dbReference type="Proteomes" id="UP000199205">
    <property type="component" value="Unassembled WGS sequence"/>
</dbReference>
<dbReference type="InterPro" id="IPR029057">
    <property type="entry name" value="PRTase-like"/>
</dbReference>
<dbReference type="CDD" id="cd06223">
    <property type="entry name" value="PRTases_typeI"/>
    <property type="match status" value="1"/>
</dbReference>
<dbReference type="PANTHER" id="PTHR19278">
    <property type="entry name" value="OROTATE PHOSPHORIBOSYLTRANSFERASE"/>
    <property type="match status" value="1"/>
</dbReference>
<dbReference type="GO" id="GO:0019856">
    <property type="term" value="P:pyrimidine nucleobase biosynthetic process"/>
    <property type="evidence" value="ECO:0007669"/>
    <property type="project" value="TreeGrafter"/>
</dbReference>
<keyword evidence="4 7" id="KW-0808">Transferase</keyword>
<sequence>MTDGVIYTKGELARCIAEVASLQGEFTLRSGQISNRYFDKYRFEGTPSLLKPLARAMAELIPAETEILAGLELGGIPLVTAISLEIGLPAAFVRKEAKTYGTCRAIEGQNVSGRRVTFIEDVITTGGAVKDAYHLALGEHAHILAVVCAIWRGDGAPTIQGLPELSVLPVFTKADLENAR</sequence>
<dbReference type="UniPathway" id="UPA00070">
    <property type="reaction ID" value="UER00119"/>
</dbReference>
<evidence type="ECO:0000256" key="6">
    <source>
        <dbReference type="ARBA" id="ARBA00022975"/>
    </source>
</evidence>
<evidence type="ECO:0000256" key="1">
    <source>
        <dbReference type="ARBA" id="ARBA00004889"/>
    </source>
</evidence>
<feature type="binding site" description="in other chain" evidence="7">
    <location>
        <begin position="120"/>
        <end position="128"/>
    </location>
    <ligand>
        <name>5-phospho-alpha-D-ribose 1-diphosphate</name>
        <dbReference type="ChEBI" id="CHEBI:58017"/>
        <note>ligand shared between dimeric partners</note>
    </ligand>
</feature>
<dbReference type="InterPro" id="IPR000836">
    <property type="entry name" value="PRTase_dom"/>
</dbReference>
<feature type="binding site" evidence="7">
    <location>
        <position position="94"/>
    </location>
    <ligand>
        <name>5-phospho-alpha-D-ribose 1-diphosphate</name>
        <dbReference type="ChEBI" id="CHEBI:58017"/>
        <note>ligand shared between dimeric partners</note>
    </ligand>
</feature>
<keyword evidence="3 7" id="KW-0328">Glycosyltransferase</keyword>
<dbReference type="EC" id="2.4.2.10" evidence="2 7"/>
<dbReference type="PANTHER" id="PTHR19278:SF9">
    <property type="entry name" value="URIDINE 5'-MONOPHOSPHATE SYNTHASE"/>
    <property type="match status" value="1"/>
</dbReference>
<feature type="binding site" evidence="7">
    <location>
        <position position="152"/>
    </location>
    <ligand>
        <name>orotate</name>
        <dbReference type="ChEBI" id="CHEBI:30839"/>
    </ligand>
</feature>
<reference evidence="8 9" key="1">
    <citation type="submission" date="2016-08" db="EMBL/GenBank/DDBJ databases">
        <authorList>
            <person name="Seilhamer J.J."/>
        </authorList>
    </citation>
    <scope>NUCLEOTIDE SEQUENCE [LARGE SCALE GENOMIC DNA]</scope>
    <source>
        <strain evidence="8 9">P1-7</strain>
    </source>
</reference>
<evidence type="ECO:0000256" key="4">
    <source>
        <dbReference type="ARBA" id="ARBA00022679"/>
    </source>
</evidence>
<dbReference type="GO" id="GO:0000287">
    <property type="term" value="F:magnesium ion binding"/>
    <property type="evidence" value="ECO:0007669"/>
    <property type="project" value="UniProtKB-UniRule"/>
</dbReference>
<accession>A0A1C3TY16</accession>
<name>A0A1C3TY16_9HYPH</name>
<comment type="function">
    <text evidence="7">Catalyzes the transfer of a ribosyl phosphate group from 5-phosphoribose 1-diphosphate to orotate, leading to the formation of orotidine monophosphate (OMP).</text>
</comment>
<comment type="pathway">
    <text evidence="1 7">Pyrimidine metabolism; UMP biosynthesis via de novo pathway; UMP from orotate: step 1/2.</text>
</comment>
<feature type="binding site" description="in other chain" evidence="7">
    <location>
        <position position="29"/>
    </location>
    <ligand>
        <name>5-phospho-alpha-D-ribose 1-diphosphate</name>
        <dbReference type="ChEBI" id="CHEBI:58017"/>
        <note>ligand shared between dimeric partners</note>
    </ligand>
</feature>